<reference evidence="2 3" key="1">
    <citation type="journal article" date="2015" name="Stand. Genomic Sci.">
        <title>Genomic Encyclopedia of Bacterial and Archaeal Type Strains, Phase III: the genomes of soil and plant-associated and newly described type strains.</title>
        <authorList>
            <person name="Whitman W.B."/>
            <person name="Woyke T."/>
            <person name="Klenk H.P."/>
            <person name="Zhou Y."/>
            <person name="Lilburn T.G."/>
            <person name="Beck B.J."/>
            <person name="De Vos P."/>
            <person name="Vandamme P."/>
            <person name="Eisen J.A."/>
            <person name="Garrity G."/>
            <person name="Hugenholtz P."/>
            <person name="Kyrpides N.C."/>
        </authorList>
    </citation>
    <scope>NUCLEOTIDE SEQUENCE [LARGE SCALE GENOMIC DNA]</scope>
    <source>
        <strain evidence="2 3">CGMCC 1.10685</strain>
    </source>
</reference>
<dbReference type="RefSeq" id="WP_145879369.1">
    <property type="nucleotide sequence ID" value="NZ_CP046904.1"/>
</dbReference>
<dbReference type="Proteomes" id="UP000437862">
    <property type="component" value="Chromosome"/>
</dbReference>
<evidence type="ECO:0000313" key="2">
    <source>
        <dbReference type="EMBL" id="TWI43966.1"/>
    </source>
</evidence>
<evidence type="ECO:0000313" key="3">
    <source>
        <dbReference type="Proteomes" id="UP000315112"/>
    </source>
</evidence>
<name>A0A562PIZ2_9BURK</name>
<proteinExistence type="predicted"/>
<keyword evidence="4" id="KW-1185">Reference proteome</keyword>
<dbReference type="Gene3D" id="3.40.1730.10">
    <property type="entry name" value="pa0076 domain"/>
    <property type="match status" value="1"/>
</dbReference>
<reference evidence="1 4" key="3">
    <citation type="submission" date="2019-12" db="EMBL/GenBank/DDBJ databases">
        <title>Draft Genome Sequences of Six Type Strains of the Genus Massilia.</title>
        <authorList>
            <person name="Miess H."/>
            <person name="Frediansyah A."/>
            <person name="Goeker M."/>
            <person name="Gross H."/>
        </authorList>
    </citation>
    <scope>NUCLEOTIDE SEQUENCE [LARGE SCALE GENOMIC DNA]</scope>
    <source>
        <strain evidence="1 4">DSM 26639</strain>
    </source>
</reference>
<dbReference type="InterPro" id="IPR038225">
    <property type="entry name" value="TagF_sf"/>
</dbReference>
<protein>
    <submittedName>
        <fullName evidence="2">Type VI secretion system protein ImpM</fullName>
    </submittedName>
    <submittedName>
        <fullName evidence="1">Type VI secretion system-associated protein TagF</fullName>
    </submittedName>
</protein>
<dbReference type="AlphaFoldDB" id="A0A562PIZ2"/>
<evidence type="ECO:0000313" key="1">
    <source>
        <dbReference type="EMBL" id="QGZ37671.1"/>
    </source>
</evidence>
<dbReference type="EMBL" id="CP046904">
    <property type="protein sequence ID" value="QGZ37671.1"/>
    <property type="molecule type" value="Genomic_DNA"/>
</dbReference>
<dbReference type="InterPro" id="IPR017748">
    <property type="entry name" value="TagF"/>
</dbReference>
<dbReference type="Pfam" id="PF09867">
    <property type="entry name" value="TagF_N"/>
    <property type="match status" value="1"/>
</dbReference>
<gene>
    <name evidence="1" type="primary">tagF</name>
    <name evidence="1" type="ORF">GO485_00430</name>
    <name evidence="2" type="ORF">IP92_04484</name>
</gene>
<organism evidence="2 3">
    <name type="scientific">Pseudoduganella flava</name>
    <dbReference type="NCBI Taxonomy" id="871742"/>
    <lineage>
        <taxon>Bacteria</taxon>
        <taxon>Pseudomonadati</taxon>
        <taxon>Pseudomonadota</taxon>
        <taxon>Betaproteobacteria</taxon>
        <taxon>Burkholderiales</taxon>
        <taxon>Oxalobacteraceae</taxon>
        <taxon>Telluria group</taxon>
        <taxon>Pseudoduganella</taxon>
    </lineage>
</organism>
<dbReference type="NCBIfam" id="TIGR03373">
    <property type="entry name" value="VI_minor_4"/>
    <property type="match status" value="1"/>
</dbReference>
<dbReference type="Proteomes" id="UP000315112">
    <property type="component" value="Unassembled WGS sequence"/>
</dbReference>
<evidence type="ECO:0000313" key="4">
    <source>
        <dbReference type="Proteomes" id="UP000437862"/>
    </source>
</evidence>
<dbReference type="EMBL" id="VLKW01000010">
    <property type="protein sequence ID" value="TWI43966.1"/>
    <property type="molecule type" value="Genomic_DNA"/>
</dbReference>
<reference evidence="2" key="2">
    <citation type="submission" date="2019-07" db="EMBL/GenBank/DDBJ databases">
        <authorList>
            <person name="Whitman W."/>
            <person name="Huntemann M."/>
            <person name="Clum A."/>
            <person name="Pillay M."/>
            <person name="Palaniappan K."/>
            <person name="Varghese N."/>
            <person name="Mikhailova N."/>
            <person name="Stamatis D."/>
            <person name="Reddy T."/>
            <person name="Daum C."/>
            <person name="Shapiro N."/>
            <person name="Ivanova N."/>
            <person name="Kyrpides N."/>
            <person name="Woyke T."/>
        </authorList>
    </citation>
    <scope>NUCLEOTIDE SEQUENCE</scope>
    <source>
        <strain evidence="2">CGMCC 1.10685</strain>
    </source>
</reference>
<sequence length="328" mass="35637">MSRAVTPVNVGYFGKLPSRGDFVKGSASPALMQVLDDWLSQAMELMSANARWKLAYDAVAPLHFAFVGPRRRHAIGGHILASSDQSSRRYPFLMVGAMEVAEPGTFVPNAPLVFTRLWSRLETLAAGVRDASDPAVPLQAAAAKPIELDLRAAAYDAAFEDFLELQTLTALDAMLAQAGFAGTSRQVLLALGMLLQPVLASSSSRLEKSLVLPLPEDPMYRNLVAAFWMHLITPFLARADFELALFVTRIEGRPMLVLGFSGASAQTLRAIMDPQAGLDHHIAFEELDWVEEQIDTDYAVKKLSTYLARGDLSLKSALESVGTAFIGT</sequence>
<dbReference type="OrthoDB" id="9801841at2"/>
<accession>A0A562PIZ2</accession>